<evidence type="ECO:0000313" key="4">
    <source>
        <dbReference type="Proteomes" id="UP001474181"/>
    </source>
</evidence>
<accession>A0ABV1WP40</accession>
<reference evidence="3 4" key="1">
    <citation type="submission" date="2024-06" db="EMBL/GenBank/DDBJ databases">
        <title>The Natural Products Discovery Center: Release of the First 8490 Sequenced Strains for Exploring Actinobacteria Biosynthetic Diversity.</title>
        <authorList>
            <person name="Kalkreuter E."/>
            <person name="Kautsar S.A."/>
            <person name="Yang D."/>
            <person name="Bader C.D."/>
            <person name="Teijaro C.N."/>
            <person name="Fluegel L."/>
            <person name="Davis C.M."/>
            <person name="Simpson J.R."/>
            <person name="Lauterbach L."/>
            <person name="Steele A.D."/>
            <person name="Gui C."/>
            <person name="Meng S."/>
            <person name="Li G."/>
            <person name="Viehrig K."/>
            <person name="Ye F."/>
            <person name="Su P."/>
            <person name="Kiefer A.F."/>
            <person name="Nichols A."/>
            <person name="Cepeda A.J."/>
            <person name="Yan W."/>
            <person name="Fan B."/>
            <person name="Jiang Y."/>
            <person name="Adhikari A."/>
            <person name="Zheng C.-J."/>
            <person name="Schuster L."/>
            <person name="Cowan T.M."/>
            <person name="Smanski M.J."/>
            <person name="Chevrette M.G."/>
            <person name="De Carvalho L.P.S."/>
            <person name="Shen B."/>
        </authorList>
    </citation>
    <scope>NUCLEOTIDE SEQUENCE [LARGE SCALE GENOMIC DNA]</scope>
    <source>
        <strain evidence="3 4">NPDC000234</strain>
    </source>
</reference>
<gene>
    <name evidence="3" type="ORF">ABT404_03955</name>
</gene>
<sequence>MPAAKDPLPRSLEPLPDESLPGFLLRLAHRLDLTPSHVARRASLITAEVAQAKVPASHLLMMEDVVLRVFADATRIAPAEADRLTLRPYTDRYPPLAQALVRPGKVTRPRKVFPPWLLMTHSRYCPACLAGDGTPIQNRYGGPWKRQWRLGVVFACLDHQVFLHHECRRCRLPALGGRPGSPMTMLPASPAPRLHPAQCRNP</sequence>
<evidence type="ECO:0000313" key="3">
    <source>
        <dbReference type="EMBL" id="MER7178636.1"/>
    </source>
</evidence>
<dbReference type="InterPro" id="IPR009492">
    <property type="entry name" value="TniQ"/>
</dbReference>
<keyword evidence="4" id="KW-1185">Reference proteome</keyword>
<feature type="region of interest" description="Disordered" evidence="1">
    <location>
        <begin position="181"/>
        <end position="202"/>
    </location>
</feature>
<proteinExistence type="predicted"/>
<evidence type="ECO:0000259" key="2">
    <source>
        <dbReference type="Pfam" id="PF06527"/>
    </source>
</evidence>
<comment type="caution">
    <text evidence="3">The sequence shown here is derived from an EMBL/GenBank/DDBJ whole genome shotgun (WGS) entry which is preliminary data.</text>
</comment>
<dbReference type="RefSeq" id="WP_350777164.1">
    <property type="nucleotide sequence ID" value="NZ_JBEPEK010000016.1"/>
</dbReference>
<name>A0ABV1WP40_9ACTN</name>
<dbReference type="Pfam" id="PF06527">
    <property type="entry name" value="TniQ"/>
    <property type="match status" value="1"/>
</dbReference>
<feature type="domain" description="TniQ" evidence="2">
    <location>
        <begin position="9"/>
        <end position="163"/>
    </location>
</feature>
<organism evidence="3 4">
    <name type="scientific">Streptomyces hyaluromycini</name>
    <dbReference type="NCBI Taxonomy" id="1377993"/>
    <lineage>
        <taxon>Bacteria</taxon>
        <taxon>Bacillati</taxon>
        <taxon>Actinomycetota</taxon>
        <taxon>Actinomycetes</taxon>
        <taxon>Kitasatosporales</taxon>
        <taxon>Streptomycetaceae</taxon>
        <taxon>Streptomyces</taxon>
    </lineage>
</organism>
<dbReference type="EMBL" id="JBEPEK010000016">
    <property type="protein sequence ID" value="MER7178636.1"/>
    <property type="molecule type" value="Genomic_DNA"/>
</dbReference>
<evidence type="ECO:0000256" key="1">
    <source>
        <dbReference type="SAM" id="MobiDB-lite"/>
    </source>
</evidence>
<protein>
    <submittedName>
        <fullName evidence="3">TniQ family protein</fullName>
    </submittedName>
</protein>
<dbReference type="Proteomes" id="UP001474181">
    <property type="component" value="Unassembled WGS sequence"/>
</dbReference>